<evidence type="ECO:0000313" key="2">
    <source>
        <dbReference type="Proteomes" id="UP000603227"/>
    </source>
</evidence>
<reference evidence="1" key="2">
    <citation type="submission" date="2020-09" db="EMBL/GenBank/DDBJ databases">
        <authorList>
            <person name="Sun Q."/>
            <person name="Zhou Y."/>
        </authorList>
    </citation>
    <scope>NUCLEOTIDE SEQUENCE</scope>
    <source>
        <strain evidence="1">CGMCC 4.7403</strain>
    </source>
</reference>
<dbReference type="Proteomes" id="UP000603227">
    <property type="component" value="Unassembled WGS sequence"/>
</dbReference>
<proteinExistence type="predicted"/>
<accession>A0A918ZAR6</accession>
<dbReference type="InterPro" id="IPR008930">
    <property type="entry name" value="Terpenoid_cyclase/PrenylTrfase"/>
</dbReference>
<comment type="caution">
    <text evidence="1">The sequence shown here is derived from an EMBL/GenBank/DDBJ whole genome shotgun (WGS) entry which is preliminary data.</text>
</comment>
<gene>
    <name evidence="1" type="ORF">GCM10017771_61940</name>
</gene>
<dbReference type="Gene3D" id="1.50.10.20">
    <property type="match status" value="1"/>
</dbReference>
<reference evidence="1" key="1">
    <citation type="journal article" date="2014" name="Int. J. Syst. Evol. Microbiol.">
        <title>Complete genome sequence of Corynebacterium casei LMG S-19264T (=DSM 44701T), isolated from a smear-ripened cheese.</title>
        <authorList>
            <consortium name="US DOE Joint Genome Institute (JGI-PGF)"/>
            <person name="Walter F."/>
            <person name="Albersmeier A."/>
            <person name="Kalinowski J."/>
            <person name="Ruckert C."/>
        </authorList>
    </citation>
    <scope>NUCLEOTIDE SEQUENCE</scope>
    <source>
        <strain evidence="1">CGMCC 4.7403</strain>
    </source>
</reference>
<evidence type="ECO:0000313" key="1">
    <source>
        <dbReference type="EMBL" id="GHE42430.1"/>
    </source>
</evidence>
<dbReference type="EMBL" id="BNAT01000026">
    <property type="protein sequence ID" value="GHE42430.1"/>
    <property type="molecule type" value="Genomic_DNA"/>
</dbReference>
<organism evidence="1 2">
    <name type="scientific">Streptomyces capitiformicae</name>
    <dbReference type="NCBI Taxonomy" id="2014920"/>
    <lineage>
        <taxon>Bacteria</taxon>
        <taxon>Bacillati</taxon>
        <taxon>Actinomycetota</taxon>
        <taxon>Actinomycetes</taxon>
        <taxon>Kitasatosporales</taxon>
        <taxon>Streptomycetaceae</taxon>
        <taxon>Streptomyces</taxon>
    </lineage>
</organism>
<name>A0A918ZAR6_9ACTN</name>
<sequence length="505" mass="54827">MTDGALPHQDDLSPSVYDVAAVSLVDGPQQSACVQWLTENRTTRTTWGVPPQINWYDSYLSTYAAALALYNAGRRSLAEPALSALAALVPRAPTGVLETLTFGGLVDALDRFCAYRGWPVPRHPGPVHAVIDRERGKWSRMRAWDRFLDPDQSIAGYCAERVYGDEDIDTDAFLEAFQAPNGSVANAPAASALFLLEVERRGKSAASERADRLRHYLRTRPIPAGYLDWVPHFTTAWTIMFEHAPGSVPDIEQAAMDALCEDLNHPSGLLCTVSTLDGGVTIPGDTDSTACAMLAARIMGRQVPDSTLLDSLYAPSQGCYRTFLFEHDASITTNMHVAAVLALDARHDRLTQVLRWLIHAVNEGRTLCKWHLSPIYAHGELARITAGIDHPLAPLLCTQAARSLLAAQNPDGGWGLHGSTTEETAYAVHGLAAAAQSHGHAYALQATDALGIAHAYLITHQPQETPLWLGKTLYCLRPLVPVLHRTALARTEQVAGVGHHAQGAR</sequence>
<evidence type="ECO:0008006" key="3">
    <source>
        <dbReference type="Google" id="ProtNLM"/>
    </source>
</evidence>
<dbReference type="SUPFAM" id="SSF48239">
    <property type="entry name" value="Terpenoid cyclases/Protein prenyltransferases"/>
    <property type="match status" value="1"/>
</dbReference>
<protein>
    <recommendedName>
        <fullName evidence="3">Squalene cyclase C-terminal domain-containing protein</fullName>
    </recommendedName>
</protein>
<dbReference type="AlphaFoldDB" id="A0A918ZAR6"/>
<keyword evidence="2" id="KW-1185">Reference proteome</keyword>
<dbReference type="Gene3D" id="1.50.10.160">
    <property type="match status" value="1"/>
</dbReference>